<dbReference type="AlphaFoldDB" id="A0A9Q1QLP0"/>
<dbReference type="OrthoDB" id="785473at2759"/>
<keyword evidence="5" id="KW-1185">Reference proteome</keyword>
<feature type="region of interest" description="Disordered" evidence="1">
    <location>
        <begin position="172"/>
        <end position="194"/>
    </location>
</feature>
<keyword evidence="2" id="KW-0812">Transmembrane</keyword>
<dbReference type="Proteomes" id="UP001153076">
    <property type="component" value="Unassembled WGS sequence"/>
</dbReference>
<evidence type="ECO:0000256" key="2">
    <source>
        <dbReference type="SAM" id="Phobius"/>
    </source>
</evidence>
<dbReference type="GO" id="GO:0009834">
    <property type="term" value="P:plant-type secondary cell wall biogenesis"/>
    <property type="evidence" value="ECO:0007669"/>
    <property type="project" value="InterPro"/>
</dbReference>
<feature type="compositionally biased region" description="Pro residues" evidence="1">
    <location>
        <begin position="15"/>
        <end position="26"/>
    </location>
</feature>
<dbReference type="InterPro" id="IPR044950">
    <property type="entry name" value="TED6/7"/>
</dbReference>
<keyword evidence="2" id="KW-0472">Membrane</keyword>
<feature type="region of interest" description="Disordered" evidence="1">
    <location>
        <begin position="1"/>
        <end position="26"/>
    </location>
</feature>
<protein>
    <submittedName>
        <fullName evidence="4">Uncharacterized protein</fullName>
    </submittedName>
</protein>
<evidence type="ECO:0000313" key="4">
    <source>
        <dbReference type="EMBL" id="KAJ8446907.1"/>
    </source>
</evidence>
<dbReference type="PANTHER" id="PTHR35697:SF1">
    <property type="entry name" value="PROTEIN TRACHEARY ELEMENT DIFFERENTIATION-RELATED 7"/>
    <property type="match status" value="1"/>
</dbReference>
<accession>A0A9Q1QLP0</accession>
<comment type="caution">
    <text evidence="4">The sequence shown here is derived from an EMBL/GenBank/DDBJ whole genome shotgun (WGS) entry which is preliminary data.</text>
</comment>
<dbReference type="EMBL" id="JAKOGI010001650">
    <property type="protein sequence ID" value="KAJ8424561.1"/>
    <property type="molecule type" value="Genomic_DNA"/>
</dbReference>
<feature type="transmembrane region" description="Helical" evidence="2">
    <location>
        <begin position="33"/>
        <end position="59"/>
    </location>
</feature>
<dbReference type="PANTHER" id="PTHR35697">
    <property type="entry name" value="OS08G0108300 PROTEIN"/>
    <property type="match status" value="1"/>
</dbReference>
<name>A0A9Q1QLP0_9CARY</name>
<evidence type="ECO:0000313" key="5">
    <source>
        <dbReference type="Proteomes" id="UP001153076"/>
    </source>
</evidence>
<organism evidence="4 5">
    <name type="scientific">Carnegiea gigantea</name>
    <dbReference type="NCBI Taxonomy" id="171969"/>
    <lineage>
        <taxon>Eukaryota</taxon>
        <taxon>Viridiplantae</taxon>
        <taxon>Streptophyta</taxon>
        <taxon>Embryophyta</taxon>
        <taxon>Tracheophyta</taxon>
        <taxon>Spermatophyta</taxon>
        <taxon>Magnoliopsida</taxon>
        <taxon>eudicotyledons</taxon>
        <taxon>Gunneridae</taxon>
        <taxon>Pentapetalae</taxon>
        <taxon>Caryophyllales</taxon>
        <taxon>Cactineae</taxon>
        <taxon>Cactaceae</taxon>
        <taxon>Cactoideae</taxon>
        <taxon>Echinocereeae</taxon>
        <taxon>Carnegiea</taxon>
    </lineage>
</organism>
<gene>
    <name evidence="4" type="ORF">Cgig2_013208</name>
    <name evidence="3" type="ORF">Cgig2_020710</name>
</gene>
<keyword evidence="2" id="KW-1133">Transmembrane helix</keyword>
<proteinExistence type="predicted"/>
<feature type="compositionally biased region" description="Polar residues" evidence="1">
    <location>
        <begin position="1"/>
        <end position="10"/>
    </location>
</feature>
<dbReference type="EMBL" id="JAKOGI010000047">
    <property type="protein sequence ID" value="KAJ8446907.1"/>
    <property type="molecule type" value="Genomic_DNA"/>
</dbReference>
<reference evidence="4" key="1">
    <citation type="submission" date="2022-04" db="EMBL/GenBank/DDBJ databases">
        <title>Carnegiea gigantea Genome sequencing and assembly v2.</title>
        <authorList>
            <person name="Copetti D."/>
            <person name="Sanderson M.J."/>
            <person name="Burquez A."/>
            <person name="Wojciechowski M.F."/>
        </authorList>
    </citation>
    <scope>NUCLEOTIDE SEQUENCE</scope>
    <source>
        <strain evidence="4">SGP5-SGP5p</strain>
        <tissue evidence="4">Aerial part</tissue>
    </source>
</reference>
<sequence length="194" mass="21806">MAANPLNNDLNFPHFQPPPPPPPVPTPDHHPTVIVIVVISFSSLLFLGACLFSLWCLLWRHKKRKFVQKTEDIDVDEHRKVQEMVLPGPHGPKTMVLSVEDEVRVHDKVSKHEIDMVSSKGLHGAPKDGDVALEGYIPVINRHGKGPLRKAKADSRLSLEIKFGFPRGRYPKKHFTIPSSRAGTYSRIQRNPNA</sequence>
<evidence type="ECO:0000313" key="3">
    <source>
        <dbReference type="EMBL" id="KAJ8424561.1"/>
    </source>
</evidence>
<feature type="compositionally biased region" description="Polar residues" evidence="1">
    <location>
        <begin position="177"/>
        <end position="194"/>
    </location>
</feature>
<evidence type="ECO:0000256" key="1">
    <source>
        <dbReference type="SAM" id="MobiDB-lite"/>
    </source>
</evidence>